<reference evidence="2 3" key="1">
    <citation type="journal article" date="2018" name="Environ. Microbiol.">
        <title>Novel energy conservation strategies and behaviour of Pelotomaculum schinkii driving syntrophic propionate catabolism.</title>
        <authorList>
            <person name="Hidalgo-Ahumada C.A.P."/>
            <person name="Nobu M.K."/>
            <person name="Narihiro T."/>
            <person name="Tamaki H."/>
            <person name="Liu W.T."/>
            <person name="Kamagata Y."/>
            <person name="Stams A.J.M."/>
            <person name="Imachi H."/>
            <person name="Sousa D.Z."/>
        </authorList>
    </citation>
    <scope>NUCLEOTIDE SEQUENCE [LARGE SCALE GENOMIC DNA]</scope>
    <source>
        <strain evidence="2 3">MGP</strain>
    </source>
</reference>
<dbReference type="Pfam" id="PF13360">
    <property type="entry name" value="PQQ_2"/>
    <property type="match status" value="1"/>
</dbReference>
<sequence length="378" mass="40935">MCRKITVCILTIFVFLLAAAVPCYGEGHPAIVWQASRLGKLTSLVMGPNKLLYVSSGNKLMVVDDHGQKLWEAAVAGGGKGGRPVFDACGSIFFSGGSSVQELKLNGSNGWDFTVYDGNNSDTQVTFGPGNLLYLPLPSGLYALDTEGHYKWLMQVYESQDAINTQTVSGREILACAGNDQAIFVVIGKKGKGNILLAISGEGTVLWRYWLGDIKEVSLVTGSDGRLYVAVITGQSKRSTPGKVYAFDSNGDGKPLWYYPVKFDNLTAPTPSKHGQLYFCADNKLFALNQADGKESWRVTLYKTVSCPAFDESSRHVYLGTDDSRLLAVTLQGRLDWDLTLDGKITGQPLTGPGGIVYVSTDKGSLYKIKDEAYSGDQ</sequence>
<dbReference type="EMBL" id="QFFZ01000008">
    <property type="protein sequence ID" value="TEB12199.1"/>
    <property type="molecule type" value="Genomic_DNA"/>
</dbReference>
<dbReference type="InterPro" id="IPR011047">
    <property type="entry name" value="Quinoprotein_ADH-like_sf"/>
</dbReference>
<keyword evidence="3" id="KW-1185">Reference proteome</keyword>
<dbReference type="SUPFAM" id="SSF50998">
    <property type="entry name" value="Quinoprotein alcohol dehydrogenase-like"/>
    <property type="match status" value="1"/>
</dbReference>
<protein>
    <submittedName>
        <fullName evidence="2">Desiccation/radiation resistance protein</fullName>
    </submittedName>
</protein>
<dbReference type="RefSeq" id="WP_192902800.1">
    <property type="nucleotide sequence ID" value="NZ_QFFZ01000008.1"/>
</dbReference>
<gene>
    <name evidence="2" type="ORF">Pmgp_01089</name>
</gene>
<accession>A0A4Y7RTZ1</accession>
<dbReference type="InterPro" id="IPR018391">
    <property type="entry name" value="PQQ_b-propeller_rpt"/>
</dbReference>
<dbReference type="PANTHER" id="PTHR34512">
    <property type="entry name" value="CELL SURFACE PROTEIN"/>
    <property type="match status" value="1"/>
</dbReference>
<evidence type="ECO:0000259" key="1">
    <source>
        <dbReference type="Pfam" id="PF13360"/>
    </source>
</evidence>
<dbReference type="SMART" id="SM00564">
    <property type="entry name" value="PQQ"/>
    <property type="match status" value="4"/>
</dbReference>
<dbReference type="InterPro" id="IPR015943">
    <property type="entry name" value="WD40/YVTN_repeat-like_dom_sf"/>
</dbReference>
<evidence type="ECO:0000313" key="3">
    <source>
        <dbReference type="Proteomes" id="UP000297597"/>
    </source>
</evidence>
<name>A0A4Y7RTZ1_9FIRM</name>
<dbReference type="Gene3D" id="2.130.10.10">
    <property type="entry name" value="YVTN repeat-like/Quinoprotein amine dehydrogenase"/>
    <property type="match status" value="2"/>
</dbReference>
<feature type="domain" description="Pyrrolo-quinoline quinone repeat" evidence="1">
    <location>
        <begin position="197"/>
        <end position="369"/>
    </location>
</feature>
<dbReference type="AlphaFoldDB" id="A0A4Y7RTZ1"/>
<dbReference type="InterPro" id="IPR002372">
    <property type="entry name" value="PQQ_rpt_dom"/>
</dbReference>
<evidence type="ECO:0000313" key="2">
    <source>
        <dbReference type="EMBL" id="TEB12199.1"/>
    </source>
</evidence>
<comment type="caution">
    <text evidence="2">The sequence shown here is derived from an EMBL/GenBank/DDBJ whole genome shotgun (WGS) entry which is preliminary data.</text>
</comment>
<proteinExistence type="predicted"/>
<dbReference type="PANTHER" id="PTHR34512:SF30">
    <property type="entry name" value="OUTER MEMBRANE PROTEIN ASSEMBLY FACTOR BAMB"/>
    <property type="match status" value="1"/>
</dbReference>
<dbReference type="Proteomes" id="UP000297597">
    <property type="component" value="Unassembled WGS sequence"/>
</dbReference>
<organism evidence="2 3">
    <name type="scientific">Pelotomaculum propionicicum</name>
    <dbReference type="NCBI Taxonomy" id="258475"/>
    <lineage>
        <taxon>Bacteria</taxon>
        <taxon>Bacillati</taxon>
        <taxon>Bacillota</taxon>
        <taxon>Clostridia</taxon>
        <taxon>Eubacteriales</taxon>
        <taxon>Desulfotomaculaceae</taxon>
        <taxon>Pelotomaculum</taxon>
    </lineage>
</organism>